<keyword evidence="3" id="KW-1185">Reference proteome</keyword>
<dbReference type="Proteomes" id="UP000015531">
    <property type="component" value="Unassembled WGS sequence"/>
</dbReference>
<feature type="domain" description="SnoaL-like" evidence="1">
    <location>
        <begin position="9"/>
        <end position="134"/>
    </location>
</feature>
<evidence type="ECO:0000259" key="1">
    <source>
        <dbReference type="Pfam" id="PF13577"/>
    </source>
</evidence>
<evidence type="ECO:0000313" key="2">
    <source>
        <dbReference type="EMBL" id="EQB17295.1"/>
    </source>
</evidence>
<dbReference type="Pfam" id="PF13577">
    <property type="entry name" value="SnoaL_4"/>
    <property type="match status" value="1"/>
</dbReference>
<name>T0IZI6_9SPHN</name>
<sequence length="180" mass="20637">MELERELRDLIARRDIIKAIHAYMRGQDRLDRDLQLSSFHADADVDCGLLRGGPEAYTDFAQGFLADLHGSQHIIGQIDIDVDIDAGTATGEVYFFAWHRTRDADRAEKDLLMAGRYVDDYAYKDGRWAIQRRRELIDWARHDRATDAILHEQVTIHLAGPRGVDFSQTRDWHSGTSGRD</sequence>
<proteinExistence type="predicted"/>
<dbReference type="InterPro" id="IPR032710">
    <property type="entry name" value="NTF2-like_dom_sf"/>
</dbReference>
<dbReference type="eggNOG" id="COG1804">
    <property type="taxonomic scope" value="Bacteria"/>
</dbReference>
<dbReference type="SUPFAM" id="SSF54427">
    <property type="entry name" value="NTF2-like"/>
    <property type="match status" value="1"/>
</dbReference>
<evidence type="ECO:0000313" key="3">
    <source>
        <dbReference type="Proteomes" id="UP000015531"/>
    </source>
</evidence>
<dbReference type="RefSeq" id="WP_021224831.1">
    <property type="nucleotide sequence ID" value="NZ_ATDP01000071.1"/>
</dbReference>
<dbReference type="OrthoDB" id="7585039at2"/>
<comment type="caution">
    <text evidence="2">The sequence shown here is derived from an EMBL/GenBank/DDBJ whole genome shotgun (WGS) entry which is preliminary data.</text>
</comment>
<protein>
    <recommendedName>
        <fullName evidence="1">SnoaL-like domain-containing protein</fullName>
    </recommendedName>
</protein>
<dbReference type="AlphaFoldDB" id="T0IZI6"/>
<dbReference type="PATRIC" id="fig|1331060.3.peg.908"/>
<dbReference type="Gene3D" id="3.10.450.50">
    <property type="match status" value="1"/>
</dbReference>
<dbReference type="InterPro" id="IPR037401">
    <property type="entry name" value="SnoaL-like"/>
</dbReference>
<dbReference type="EMBL" id="ATDP01000071">
    <property type="protein sequence ID" value="EQB17295.1"/>
    <property type="molecule type" value="Genomic_DNA"/>
</dbReference>
<accession>T0IZI6</accession>
<reference evidence="2 3" key="1">
    <citation type="journal article" date="2013" name="Genome Announc.">
        <title>Draft Genome Sequence of Sphingobium lactosutens Strain DS20T, Isolated from a Hexachlorocyclohexane Dumpsite.</title>
        <authorList>
            <person name="Kumar R."/>
            <person name="Dwivedi V."/>
            <person name="Negi V."/>
            <person name="Khurana J.P."/>
            <person name="Lal R."/>
        </authorList>
    </citation>
    <scope>NUCLEOTIDE SEQUENCE [LARGE SCALE GENOMIC DNA]</scope>
    <source>
        <strain evidence="2 3">DS20</strain>
    </source>
</reference>
<gene>
    <name evidence="2" type="ORF">RLDS_04900</name>
</gene>
<organism evidence="2 3">
    <name type="scientific">Sphingobium lactosutens DS20</name>
    <dbReference type="NCBI Taxonomy" id="1331060"/>
    <lineage>
        <taxon>Bacteria</taxon>
        <taxon>Pseudomonadati</taxon>
        <taxon>Pseudomonadota</taxon>
        <taxon>Alphaproteobacteria</taxon>
        <taxon>Sphingomonadales</taxon>
        <taxon>Sphingomonadaceae</taxon>
        <taxon>Sphingobium</taxon>
    </lineage>
</organism>